<feature type="region of interest" description="Disordered" evidence="1">
    <location>
        <begin position="29"/>
        <end position="52"/>
    </location>
</feature>
<dbReference type="Proteomes" id="UP000334820">
    <property type="component" value="Unassembled WGS sequence"/>
</dbReference>
<accession>A0A5J4K4U8</accession>
<evidence type="ECO:0000313" key="3">
    <source>
        <dbReference type="Proteomes" id="UP000334820"/>
    </source>
</evidence>
<sequence length="52" mass="5809">MLLNMKDFLLPRRLCTAILFHGFIVARKKEGGKQGQLSEGKEIGPEQPEPEG</sequence>
<name>A0A5J4K4U8_9CHLR</name>
<proteinExistence type="predicted"/>
<evidence type="ECO:0000313" key="2">
    <source>
        <dbReference type="EMBL" id="GER82533.1"/>
    </source>
</evidence>
<reference evidence="2 3" key="1">
    <citation type="journal article" date="2019" name="Int. J. Syst. Evol. Microbiol.">
        <title>Thermogemmatispora aurantia sp. nov. and Thermogemmatispora argillosa sp. nov., within the class Ktedonobacteria, and emended description of the genus Thermogemmatispora.</title>
        <authorList>
            <person name="Zheng Y."/>
            <person name="Wang C.M."/>
            <person name="Sakai Y."/>
            <person name="Abe K."/>
            <person name="Yokota A."/>
            <person name="Yabe S."/>
        </authorList>
    </citation>
    <scope>NUCLEOTIDE SEQUENCE [LARGE SCALE GENOMIC DNA]</scope>
    <source>
        <strain evidence="2 3">A1-2</strain>
    </source>
</reference>
<protein>
    <submittedName>
        <fullName evidence="2">Uncharacterized protein</fullName>
    </submittedName>
</protein>
<dbReference type="EMBL" id="BKZV01000001">
    <property type="protein sequence ID" value="GER82533.1"/>
    <property type="molecule type" value="Genomic_DNA"/>
</dbReference>
<organism evidence="2 3">
    <name type="scientific">Thermogemmatispora aurantia</name>
    <dbReference type="NCBI Taxonomy" id="2045279"/>
    <lineage>
        <taxon>Bacteria</taxon>
        <taxon>Bacillati</taxon>
        <taxon>Chloroflexota</taxon>
        <taxon>Ktedonobacteria</taxon>
        <taxon>Thermogemmatisporales</taxon>
        <taxon>Thermogemmatisporaceae</taxon>
        <taxon>Thermogemmatispora</taxon>
    </lineage>
</organism>
<comment type="caution">
    <text evidence="2">The sequence shown here is derived from an EMBL/GenBank/DDBJ whole genome shotgun (WGS) entry which is preliminary data.</text>
</comment>
<dbReference type="AlphaFoldDB" id="A0A5J4K4U8"/>
<evidence type="ECO:0000256" key="1">
    <source>
        <dbReference type="SAM" id="MobiDB-lite"/>
    </source>
</evidence>
<keyword evidence="3" id="KW-1185">Reference proteome</keyword>
<gene>
    <name evidence="2" type="ORF">KTAU_11700</name>
</gene>